<organism evidence="2 3">
    <name type="scientific">Arthrobacter cavernae</name>
    <dbReference type="NCBI Taxonomy" id="2817681"/>
    <lineage>
        <taxon>Bacteria</taxon>
        <taxon>Bacillati</taxon>
        <taxon>Actinomycetota</taxon>
        <taxon>Actinomycetes</taxon>
        <taxon>Micrococcales</taxon>
        <taxon>Micrococcaceae</taxon>
        <taxon>Arthrobacter</taxon>
    </lineage>
</organism>
<sequence length="192" mass="21161">MSMHEQTVAIAAILDRRDRTIVAVDGPSAAGKSTFARTLAGAAGQSTVLHLDDFYRPMPAAKRAALTPAEGAEQFFDVDRLITQALAPLRAGRAARFQAYDWATDRLGEWRDAPATRLVIVEGVHAADLRCRAFLDVTVFVATAPQVRWERMLARGQNDPEQIRRWLAAEDWYFTQQGVPEAADWVVPGDAA</sequence>
<dbReference type="SUPFAM" id="SSF52540">
    <property type="entry name" value="P-loop containing nucleoside triphosphate hydrolases"/>
    <property type="match status" value="1"/>
</dbReference>
<evidence type="ECO:0000313" key="3">
    <source>
        <dbReference type="Proteomes" id="UP000664164"/>
    </source>
</evidence>
<dbReference type="Pfam" id="PF00485">
    <property type="entry name" value="PRK"/>
    <property type="match status" value="1"/>
</dbReference>
<accession>A0A939HE30</accession>
<evidence type="ECO:0000313" key="2">
    <source>
        <dbReference type="EMBL" id="MBO1266673.1"/>
    </source>
</evidence>
<keyword evidence="3" id="KW-1185">Reference proteome</keyword>
<protein>
    <submittedName>
        <fullName evidence="2">AAA family ATPase</fullName>
    </submittedName>
</protein>
<name>A0A939HE30_9MICC</name>
<dbReference type="Gene3D" id="3.40.50.300">
    <property type="entry name" value="P-loop containing nucleotide triphosphate hydrolases"/>
    <property type="match status" value="1"/>
</dbReference>
<dbReference type="Proteomes" id="UP000664164">
    <property type="component" value="Unassembled WGS sequence"/>
</dbReference>
<dbReference type="EMBL" id="JAFNLL010000002">
    <property type="protein sequence ID" value="MBO1266673.1"/>
    <property type="molecule type" value="Genomic_DNA"/>
</dbReference>
<dbReference type="InterPro" id="IPR027417">
    <property type="entry name" value="P-loop_NTPase"/>
</dbReference>
<dbReference type="GO" id="GO:0005524">
    <property type="term" value="F:ATP binding"/>
    <property type="evidence" value="ECO:0007669"/>
    <property type="project" value="InterPro"/>
</dbReference>
<dbReference type="RefSeq" id="WP_207614458.1">
    <property type="nucleotide sequence ID" value="NZ_JAFNLL010000002.1"/>
</dbReference>
<dbReference type="InterPro" id="IPR006083">
    <property type="entry name" value="PRK/URK"/>
</dbReference>
<dbReference type="PANTHER" id="PTHR10285">
    <property type="entry name" value="URIDINE KINASE"/>
    <property type="match status" value="1"/>
</dbReference>
<dbReference type="AlphaFoldDB" id="A0A939HE30"/>
<comment type="caution">
    <text evidence="2">The sequence shown here is derived from an EMBL/GenBank/DDBJ whole genome shotgun (WGS) entry which is preliminary data.</text>
</comment>
<proteinExistence type="predicted"/>
<dbReference type="GO" id="GO:0016301">
    <property type="term" value="F:kinase activity"/>
    <property type="evidence" value="ECO:0007669"/>
    <property type="project" value="InterPro"/>
</dbReference>
<feature type="domain" description="Phosphoribulokinase/uridine kinase" evidence="1">
    <location>
        <begin position="21"/>
        <end position="157"/>
    </location>
</feature>
<reference evidence="2" key="1">
    <citation type="submission" date="2021-03" db="EMBL/GenBank/DDBJ databases">
        <title>A new species, PO-11, isolated from a karst cave deposit.</title>
        <authorList>
            <person name="Zhaoxiaoyong W."/>
        </authorList>
    </citation>
    <scope>NUCLEOTIDE SEQUENCE</scope>
    <source>
        <strain evidence="2">PO-11</strain>
    </source>
</reference>
<evidence type="ECO:0000259" key="1">
    <source>
        <dbReference type="Pfam" id="PF00485"/>
    </source>
</evidence>
<gene>
    <name evidence="2" type="ORF">J1902_01530</name>
</gene>